<reference evidence="2" key="1">
    <citation type="journal article" date="2022" name="Mol. Ecol. Resour.">
        <title>The genomes of chicory, endive, great burdock and yacon provide insights into Asteraceae palaeo-polyploidization history and plant inulin production.</title>
        <authorList>
            <person name="Fan W."/>
            <person name="Wang S."/>
            <person name="Wang H."/>
            <person name="Wang A."/>
            <person name="Jiang F."/>
            <person name="Liu H."/>
            <person name="Zhao H."/>
            <person name="Xu D."/>
            <person name="Zhang Y."/>
        </authorList>
    </citation>
    <scope>NUCLEOTIDE SEQUENCE [LARGE SCALE GENOMIC DNA]</scope>
    <source>
        <strain evidence="2">cv. Yunnan</strain>
    </source>
</reference>
<comment type="caution">
    <text evidence="1">The sequence shown here is derived from an EMBL/GenBank/DDBJ whole genome shotgun (WGS) entry which is preliminary data.</text>
</comment>
<dbReference type="EMBL" id="CM042018">
    <property type="protein sequence ID" value="KAI3826034.1"/>
    <property type="molecule type" value="Genomic_DNA"/>
</dbReference>
<evidence type="ECO:0000313" key="2">
    <source>
        <dbReference type="Proteomes" id="UP001056120"/>
    </source>
</evidence>
<organism evidence="1 2">
    <name type="scientific">Smallanthus sonchifolius</name>
    <dbReference type="NCBI Taxonomy" id="185202"/>
    <lineage>
        <taxon>Eukaryota</taxon>
        <taxon>Viridiplantae</taxon>
        <taxon>Streptophyta</taxon>
        <taxon>Embryophyta</taxon>
        <taxon>Tracheophyta</taxon>
        <taxon>Spermatophyta</taxon>
        <taxon>Magnoliopsida</taxon>
        <taxon>eudicotyledons</taxon>
        <taxon>Gunneridae</taxon>
        <taxon>Pentapetalae</taxon>
        <taxon>asterids</taxon>
        <taxon>campanulids</taxon>
        <taxon>Asterales</taxon>
        <taxon>Asteraceae</taxon>
        <taxon>Asteroideae</taxon>
        <taxon>Heliantheae alliance</taxon>
        <taxon>Millerieae</taxon>
        <taxon>Smallanthus</taxon>
    </lineage>
</organism>
<dbReference type="Proteomes" id="UP001056120">
    <property type="component" value="Linkage Group LG01"/>
</dbReference>
<gene>
    <name evidence="1" type="ORF">L1987_00076</name>
</gene>
<evidence type="ECO:0000313" key="1">
    <source>
        <dbReference type="EMBL" id="KAI3826034.1"/>
    </source>
</evidence>
<accession>A0ACB9K184</accession>
<name>A0ACB9K184_9ASTR</name>
<keyword evidence="2" id="KW-1185">Reference proteome</keyword>
<reference evidence="1 2" key="2">
    <citation type="journal article" date="2022" name="Mol. Ecol. Resour.">
        <title>The genomes of chicory, endive, great burdock and yacon provide insights into Asteraceae paleo-polyploidization history and plant inulin production.</title>
        <authorList>
            <person name="Fan W."/>
            <person name="Wang S."/>
            <person name="Wang H."/>
            <person name="Wang A."/>
            <person name="Jiang F."/>
            <person name="Liu H."/>
            <person name="Zhao H."/>
            <person name="Xu D."/>
            <person name="Zhang Y."/>
        </authorList>
    </citation>
    <scope>NUCLEOTIDE SEQUENCE [LARGE SCALE GENOMIC DNA]</scope>
    <source>
        <strain evidence="2">cv. Yunnan</strain>
        <tissue evidence="1">Leaves</tissue>
    </source>
</reference>
<sequence>MKESIPSFGREFKSRPPPIALPPSLERVPSFESSVWPPPTPFRRRRLSSSPVRGWRMSSSSGRPPSPISRRSPSPVSRRPPSPFKRSSSSVRNLRVSSLPIRKWRVPSSFVDKHPSSFAGASLLLFDREHVSMPLSMDHKHSYEPMPLANIPMPSRANVPILPRKSYSTKEHHFILQPMFTMKRLDQFLHAPNEELLAPQIKSHYEEENLDDMIDQALRKQMDPKSFKIFSETAYNCLKDKPAQRPNIDQILKNLEKALKLQMRCENHEDSIVAGEVERTPFNRWKGGPLEHLKIPLIDIEVATKKFTDRYLGSGAYGKVYRAELELPIEEKTKGEISRKWITVAIKCIREDNQGKEGFNAEIELLTSCKHTNIVSLLGFCDEGPNMILVYEHASNRSLDNYLGSTDSSTNLTWVQRIKIGIDIARGLNYLHTRVEYEQRIIHRDIKSGNILLGKNWVAKIADFGLSRFHHANQHESLYTKNVAGTKEYLCPEYMKTGRLKKVIDIYSFGVVLFELLSGKPANDPIYVAEDANGIAHVGRRHYEEGTIHQMVDHKIMEEVDELTSTLHKGPNQDSLKIYSEIAYRCVAITQDNRPTAKDILEELEKALSSQENNKDNLHMSFEEIKLATQNFSCENLIGEGGFGKVFKGEVTRGNENTTIVAKRLDRSQGQGEHHFLMELEVLFDYKHENIIGLEGYCNENDEKIIVYEHAPNRSLDRYLNDVRLTWTKRLKICIDIARGLAFLHGGAPTKEMVIHRDIKSANILLNGDWKAKISDFGLSAITAINQEVVGKLVGTIGYVDPQYEITGFFTEKSDIYSLGVVLFEILCGQLLVPSTKDYDQEGVTRILKHIHEEGKLESIVFKDIKEQIAPESLSTFQVIVSQCLVDDRKKRPGAKVVLQQLEKSLVFQEDYEIWGPKLPQDYEELLKLSKSSRISYSTEKKKDLYNQFSKGILLQDENVWFSLGSNGERNVMISSRKFSYRNRSPHKWCVVSESRFQKVAQMLDISNLMIKIKTRTQFLSPSTVYGVHLVFKFSDSINVSRNPMYVDLKYRNGSKTLHAYFAKWRDDEWMMIELYRFLNQKEDVVFKFLLESLSPYYCREHDAIYVEGIEFLVIDNVRHDEIGKSKEIQQVIETNSNMDHELQLPTKSVDIFKRSKNYDQGEKLFTVSEVDGKKHLMLSAKAALYNFSDLKLFNSRPSADSRFQDVFELRPQLLFHINCIIKSQMLSRDTEYVCYLVLKLSNKCCGLHCPVEVRDLLQRDKVAEVVYFRSPSPWNIHDITRIPKQRKDGWMERSDVFDALLKGDKASGVPELGAAQDLGRLAVNYKVISTEESKRLNTVESSFQDPEAIAKAIGNATKAIVTIGPCENGPTAVVTTAEALQLIQGAQLAGGSLWKTNTK</sequence>
<proteinExistence type="predicted"/>
<protein>
    <submittedName>
        <fullName evidence="1">Uncharacterized protein</fullName>
    </submittedName>
</protein>